<organism evidence="2 3">
    <name type="scientific">Pleurodeles waltl</name>
    <name type="common">Iberian ribbed newt</name>
    <dbReference type="NCBI Taxonomy" id="8319"/>
    <lineage>
        <taxon>Eukaryota</taxon>
        <taxon>Metazoa</taxon>
        <taxon>Chordata</taxon>
        <taxon>Craniata</taxon>
        <taxon>Vertebrata</taxon>
        <taxon>Euteleostomi</taxon>
        <taxon>Amphibia</taxon>
        <taxon>Batrachia</taxon>
        <taxon>Caudata</taxon>
        <taxon>Salamandroidea</taxon>
        <taxon>Salamandridae</taxon>
        <taxon>Pleurodelinae</taxon>
        <taxon>Pleurodeles</taxon>
    </lineage>
</organism>
<proteinExistence type="predicted"/>
<sequence length="88" mass="9551">MHEPDKLDKLESAASSEGSSLDLRVDGGSVLQHSFSVRSIERQAEVNAVQVSQPVREDHGQSIADMLKALTVELKDGFETSNANQESL</sequence>
<evidence type="ECO:0000313" key="2">
    <source>
        <dbReference type="EMBL" id="KAJ1141385.1"/>
    </source>
</evidence>
<accession>A0AAV7QQL1</accession>
<evidence type="ECO:0000313" key="3">
    <source>
        <dbReference type="Proteomes" id="UP001066276"/>
    </source>
</evidence>
<protein>
    <submittedName>
        <fullName evidence="2">Uncharacterized protein</fullName>
    </submittedName>
</protein>
<evidence type="ECO:0000256" key="1">
    <source>
        <dbReference type="SAM" id="MobiDB-lite"/>
    </source>
</evidence>
<dbReference type="Proteomes" id="UP001066276">
    <property type="component" value="Chromosome 6"/>
</dbReference>
<feature type="compositionally biased region" description="Low complexity" evidence="1">
    <location>
        <begin position="12"/>
        <end position="21"/>
    </location>
</feature>
<gene>
    <name evidence="2" type="ORF">NDU88_007718</name>
</gene>
<feature type="region of interest" description="Disordered" evidence="1">
    <location>
        <begin position="1"/>
        <end position="23"/>
    </location>
</feature>
<feature type="compositionally biased region" description="Basic and acidic residues" evidence="1">
    <location>
        <begin position="1"/>
        <end position="11"/>
    </location>
</feature>
<keyword evidence="3" id="KW-1185">Reference proteome</keyword>
<reference evidence="2" key="1">
    <citation type="journal article" date="2022" name="bioRxiv">
        <title>Sequencing and chromosome-scale assembly of the giantPleurodeles waltlgenome.</title>
        <authorList>
            <person name="Brown T."/>
            <person name="Elewa A."/>
            <person name="Iarovenko S."/>
            <person name="Subramanian E."/>
            <person name="Araus A.J."/>
            <person name="Petzold A."/>
            <person name="Susuki M."/>
            <person name="Suzuki K.-i.T."/>
            <person name="Hayashi T."/>
            <person name="Toyoda A."/>
            <person name="Oliveira C."/>
            <person name="Osipova E."/>
            <person name="Leigh N.D."/>
            <person name="Simon A."/>
            <person name="Yun M.H."/>
        </authorList>
    </citation>
    <scope>NUCLEOTIDE SEQUENCE</scope>
    <source>
        <strain evidence="2">20211129_DDA</strain>
        <tissue evidence="2">Liver</tissue>
    </source>
</reference>
<comment type="caution">
    <text evidence="2">The sequence shown here is derived from an EMBL/GenBank/DDBJ whole genome shotgun (WGS) entry which is preliminary data.</text>
</comment>
<name>A0AAV7QQL1_PLEWA</name>
<dbReference type="EMBL" id="JANPWB010000010">
    <property type="protein sequence ID" value="KAJ1141385.1"/>
    <property type="molecule type" value="Genomic_DNA"/>
</dbReference>
<dbReference type="AlphaFoldDB" id="A0AAV7QQL1"/>